<proteinExistence type="predicted"/>
<dbReference type="AlphaFoldDB" id="A0A9X1TUV5"/>
<evidence type="ECO:0000313" key="2">
    <source>
        <dbReference type="Proteomes" id="UP001139410"/>
    </source>
</evidence>
<dbReference type="RefSeq" id="WP_235065971.1">
    <property type="nucleotide sequence ID" value="NZ_JAKFGM010000001.1"/>
</dbReference>
<gene>
    <name evidence="1" type="ORF">LVY65_00020</name>
</gene>
<organism evidence="1 2">
    <name type="scientific">Sphingomonas cremea</name>
    <dbReference type="NCBI Taxonomy" id="2904799"/>
    <lineage>
        <taxon>Bacteria</taxon>
        <taxon>Pseudomonadati</taxon>
        <taxon>Pseudomonadota</taxon>
        <taxon>Alphaproteobacteria</taxon>
        <taxon>Sphingomonadales</taxon>
        <taxon>Sphingomonadaceae</taxon>
        <taxon>Sphingomonas</taxon>
    </lineage>
</organism>
<accession>A0A9X1TUV5</accession>
<reference evidence="1" key="1">
    <citation type="submission" date="2022-01" db="EMBL/GenBank/DDBJ databases">
        <authorList>
            <person name="Jo J.-H."/>
            <person name="Im W.-T."/>
        </authorList>
    </citation>
    <scope>NUCLEOTIDE SEQUENCE</scope>
    <source>
        <strain evidence="1">G124</strain>
    </source>
</reference>
<dbReference type="Proteomes" id="UP001139410">
    <property type="component" value="Unassembled WGS sequence"/>
</dbReference>
<protein>
    <submittedName>
        <fullName evidence="1">Uncharacterized protein</fullName>
    </submittedName>
</protein>
<evidence type="ECO:0000313" key="1">
    <source>
        <dbReference type="EMBL" id="MCF2513459.1"/>
    </source>
</evidence>
<keyword evidence="2" id="KW-1185">Reference proteome</keyword>
<sequence length="134" mass="14747">MAYHAPIQTQAAQPVPFPVKALRSVTPAIEKPSFSPLEWSVIRLARVDSLSTLRESGIISRFINWLTGRNGSPELANPQLEALRRISVLSWHFGFTVPGDDVADFIAAGFSPEQYELLVHSIRAAISAGSQRIH</sequence>
<name>A0A9X1TUV5_9SPHN</name>
<comment type="caution">
    <text evidence="1">The sequence shown here is derived from an EMBL/GenBank/DDBJ whole genome shotgun (WGS) entry which is preliminary data.</text>
</comment>
<dbReference type="EMBL" id="JAKFGM010000001">
    <property type="protein sequence ID" value="MCF2513459.1"/>
    <property type="molecule type" value="Genomic_DNA"/>
</dbReference>